<accession>A0ABT3J3Y7</accession>
<evidence type="ECO:0000259" key="1">
    <source>
        <dbReference type="Pfam" id="PF00561"/>
    </source>
</evidence>
<sequence>MSIEVERYGDETGVPLLLISGFGSQLISWPTKMIEALAGAGFSVIAMDNRDAGLSEKLSRWGVPDIAPLRSKPRVLPSEVPYTLADMSDDAAGVLDALGLPAAHVVGKSMGGLIAQSLCARHPDRVLSLSLLITTSAAPSVPAMRPDIEALLFGDSDAPADLEAIIEASVEADKAWASPAYPFDPAERRALALASLKRGHNPDGVARQAAALLCELRGGTEPRHLDVPALVVQGMADTIFPPEHGRDLARRITGAELLEVEGMGHDLEGGAVGIVTEAIIRCIRSAELRQNS</sequence>
<dbReference type="InterPro" id="IPR000073">
    <property type="entry name" value="AB_hydrolase_1"/>
</dbReference>
<name>A0ABT3J3Y7_9RHOB</name>
<dbReference type="PANTHER" id="PTHR43433">
    <property type="entry name" value="HYDROLASE, ALPHA/BETA FOLD FAMILY PROTEIN"/>
    <property type="match status" value="1"/>
</dbReference>
<dbReference type="InterPro" id="IPR050471">
    <property type="entry name" value="AB_hydrolase"/>
</dbReference>
<comment type="caution">
    <text evidence="2">The sequence shown here is derived from an EMBL/GenBank/DDBJ whole genome shotgun (WGS) entry which is preliminary data.</text>
</comment>
<gene>
    <name evidence="2" type="ORF">OM960_10950</name>
</gene>
<feature type="domain" description="AB hydrolase-1" evidence="1">
    <location>
        <begin position="15"/>
        <end position="266"/>
    </location>
</feature>
<dbReference type="Pfam" id="PF00561">
    <property type="entry name" value="Abhydrolase_1"/>
    <property type="match status" value="1"/>
</dbReference>
<dbReference type="SUPFAM" id="SSF53474">
    <property type="entry name" value="alpha/beta-Hydrolases"/>
    <property type="match status" value="1"/>
</dbReference>
<protein>
    <submittedName>
        <fullName evidence="2">Alpha/beta fold hydrolase</fullName>
    </submittedName>
</protein>
<dbReference type="EMBL" id="JAPDOG010000008">
    <property type="protein sequence ID" value="MCW3782109.1"/>
    <property type="molecule type" value="Genomic_DNA"/>
</dbReference>
<reference evidence="2 3" key="1">
    <citation type="submission" date="2022-10" db="EMBL/GenBank/DDBJ databases">
        <title>Defluviimonas sp. CAU 1641 isolated from mud.</title>
        <authorList>
            <person name="Kim W."/>
        </authorList>
    </citation>
    <scope>NUCLEOTIDE SEQUENCE [LARGE SCALE GENOMIC DNA]</scope>
    <source>
        <strain evidence="2 3">CAU 1641</strain>
    </source>
</reference>
<keyword evidence="3" id="KW-1185">Reference proteome</keyword>
<evidence type="ECO:0000313" key="2">
    <source>
        <dbReference type="EMBL" id="MCW3782109.1"/>
    </source>
</evidence>
<proteinExistence type="predicted"/>
<dbReference type="Gene3D" id="3.40.50.1820">
    <property type="entry name" value="alpha/beta hydrolase"/>
    <property type="match status" value="1"/>
</dbReference>
<dbReference type="GO" id="GO:0016787">
    <property type="term" value="F:hydrolase activity"/>
    <property type="evidence" value="ECO:0007669"/>
    <property type="project" value="UniProtKB-KW"/>
</dbReference>
<dbReference type="InterPro" id="IPR029058">
    <property type="entry name" value="AB_hydrolase_fold"/>
</dbReference>
<organism evidence="2 3">
    <name type="scientific">Defluviimonas salinarum</name>
    <dbReference type="NCBI Taxonomy" id="2992147"/>
    <lineage>
        <taxon>Bacteria</taxon>
        <taxon>Pseudomonadati</taxon>
        <taxon>Pseudomonadota</taxon>
        <taxon>Alphaproteobacteria</taxon>
        <taxon>Rhodobacterales</taxon>
        <taxon>Paracoccaceae</taxon>
        <taxon>Albidovulum</taxon>
    </lineage>
</organism>
<keyword evidence="2" id="KW-0378">Hydrolase</keyword>
<dbReference type="PANTHER" id="PTHR43433:SF5">
    <property type="entry name" value="AB HYDROLASE-1 DOMAIN-CONTAINING PROTEIN"/>
    <property type="match status" value="1"/>
</dbReference>
<dbReference type="Proteomes" id="UP001207582">
    <property type="component" value="Unassembled WGS sequence"/>
</dbReference>
<evidence type="ECO:0000313" key="3">
    <source>
        <dbReference type="Proteomes" id="UP001207582"/>
    </source>
</evidence>